<evidence type="ECO:0000313" key="1">
    <source>
        <dbReference type="EMBL" id="EGD47136.1"/>
    </source>
</evidence>
<dbReference type="Proteomes" id="UP000003860">
    <property type="component" value="Unassembled WGS sequence"/>
</dbReference>
<dbReference type="eggNOG" id="ENOG5033GCX">
    <property type="taxonomic scope" value="Bacteria"/>
</dbReference>
<organism evidence="1 2">
    <name type="scientific">Ruminiclostridium papyrosolvens DSM 2782</name>
    <dbReference type="NCBI Taxonomy" id="588581"/>
    <lineage>
        <taxon>Bacteria</taxon>
        <taxon>Bacillati</taxon>
        <taxon>Bacillota</taxon>
        <taxon>Clostridia</taxon>
        <taxon>Eubacteriales</taxon>
        <taxon>Oscillospiraceae</taxon>
        <taxon>Ruminiclostridium</taxon>
    </lineage>
</organism>
<accession>F1TEH0</accession>
<evidence type="ECO:0008006" key="3">
    <source>
        <dbReference type="Google" id="ProtNLM"/>
    </source>
</evidence>
<dbReference type="RefSeq" id="WP_004620168.1">
    <property type="nucleotide sequence ID" value="NZ_ACXX02000009.1"/>
</dbReference>
<dbReference type="STRING" id="588581.Cpap_1528"/>
<dbReference type="AlphaFoldDB" id="F1TEH0"/>
<dbReference type="InterPro" id="IPR049718">
    <property type="entry name" value="AKO59007-like"/>
</dbReference>
<keyword evidence="2" id="KW-1185">Reference proteome</keyword>
<proteinExistence type="predicted"/>
<name>F1TEH0_9FIRM</name>
<gene>
    <name evidence="1" type="ORF">Cpap_1528</name>
</gene>
<dbReference type="NCBIfam" id="NF033394">
    <property type="entry name" value="capsid_maj_Podo"/>
    <property type="match status" value="1"/>
</dbReference>
<dbReference type="OrthoDB" id="2560854at2"/>
<reference evidence="1" key="2">
    <citation type="submission" date="2011-01" db="EMBL/GenBank/DDBJ databases">
        <title>The Non-contiguous Finished genome of Clostridium papyrosolvens.</title>
        <authorList>
            <person name="Lucas S."/>
            <person name="Copeland A."/>
            <person name="Lapidus A."/>
            <person name="Cheng J.-F."/>
            <person name="Goodwin L."/>
            <person name="Pitluck S."/>
            <person name="Misra M."/>
            <person name="Chertkov O."/>
            <person name="Detter J.C."/>
            <person name="Han C."/>
            <person name="Tapia R."/>
            <person name="Land M."/>
            <person name="Hauser L."/>
            <person name="Kyrpides N."/>
            <person name="Ivanova N."/>
            <person name="Pagani I."/>
            <person name="Mouttaki H."/>
            <person name="He Z."/>
            <person name="Zhou J."/>
            <person name="Hemme C.L."/>
            <person name="Woyke T."/>
        </authorList>
    </citation>
    <scope>NUCLEOTIDE SEQUENCE [LARGE SCALE GENOMIC DNA]</scope>
    <source>
        <strain evidence="1">DSM 2782</strain>
    </source>
</reference>
<dbReference type="EMBL" id="ACXX02000009">
    <property type="protein sequence ID" value="EGD47136.1"/>
    <property type="molecule type" value="Genomic_DNA"/>
</dbReference>
<comment type="caution">
    <text evidence="1">The sequence shown here is derived from an EMBL/GenBank/DDBJ whole genome shotgun (WGS) entry which is preliminary data.</text>
</comment>
<evidence type="ECO:0000313" key="2">
    <source>
        <dbReference type="Proteomes" id="UP000003860"/>
    </source>
</evidence>
<protein>
    <recommendedName>
        <fullName evidence="3">Phage major capsid protein, HK97 family</fullName>
    </recommendedName>
</protein>
<reference evidence="1" key="1">
    <citation type="submission" date="2009-07" db="EMBL/GenBank/DDBJ databases">
        <authorList>
            <consortium name="US DOE Joint Genome Institute (JGI-PGF)"/>
            <person name="Lucas S."/>
            <person name="Copeland A."/>
            <person name="Lapidus A."/>
            <person name="Glavina del Rio T."/>
            <person name="Tice H."/>
            <person name="Bruce D."/>
            <person name="Goodwin L."/>
            <person name="Pitluck S."/>
            <person name="Larimer F."/>
            <person name="Land M.L."/>
            <person name="Mouttaki H."/>
            <person name="He Z."/>
            <person name="Zhou J."/>
            <person name="Hemme C.L."/>
        </authorList>
    </citation>
    <scope>NUCLEOTIDE SEQUENCE [LARGE SCALE GENOMIC DNA]</scope>
    <source>
        <strain evidence="1">DSM 2782</strain>
    </source>
</reference>
<sequence length="394" mass="42908">MPITTESINQVFKTVYLPMVSEQINVSLAAVAQKIESTTTDIETTGTVVKCVPYGLNGGTGSINENDPLPMSGSNKRENFRSELKTLAGTLEITDKAWKSSISNVAAFENLLTSNMDGLKKSCQFSAGRQYYGDGTGELTRCGTTTDSLTVEVASTQYLVEGMIVDLITNSTGAEITNGSKRRIKSIDRANKTITLEGTATVTTASTVSVYEQGSKDKEMTGLGKVFAKVGSLYGLEKASYSWLVPQLFENVGTLTSRKFVTAMRQVRDYAGGNVDFIATAPAVYEEYYEYLETMQRQVNVVDLQGGFKSLSVNGIPLTSDRFIKDGEAHGLTSNEWKLHQLDDWNWMEDDKGAIITLIKGYAKYTASLIKYAELICDHPGANFKMSGITVTGG</sequence>